<dbReference type="RefSeq" id="WP_006216136.1">
    <property type="nucleotide sequence ID" value="NZ_CADIJS010000001.1"/>
</dbReference>
<evidence type="ECO:0000313" key="2">
    <source>
        <dbReference type="EMBL" id="CAB3671553.1"/>
    </source>
</evidence>
<reference evidence="2 3" key="1">
    <citation type="submission" date="2020-04" db="EMBL/GenBank/DDBJ databases">
        <authorList>
            <person name="De Canck E."/>
        </authorList>
    </citation>
    <scope>NUCLEOTIDE SEQUENCE [LARGE SCALE GENOMIC DNA]</scope>
    <source>
        <strain evidence="2 3">LMG 1873</strain>
    </source>
</reference>
<feature type="domain" description="HTH" evidence="1">
    <location>
        <begin position="765"/>
        <end position="834"/>
    </location>
</feature>
<accession>A0ABM8KT87</accession>
<dbReference type="Pfam" id="PF24407">
    <property type="entry name" value="HTH_upst_double_PIN"/>
    <property type="match status" value="1"/>
</dbReference>
<sequence length="1353" mass="151355">MANRSYTQKTLKVLFGSSGNQCAHPECTNPVIVSGTEQSDNAVAGQICHIFAASDNGPRGKPDLTDEERNSPENLILLCGFHHPMVDTQYQEYPAEVLKQWKRDHEAKFQPATAEAMRRLEQVQQLAFTTKLTDQQIAAEARRIRQARHLTGYAGAEKARALAASIENNELAGGSSTVKAQALAWCARILSWKENRDRAKELLAKSRDLGGGPEADIASAFIVAAEAGTSAAALSQLAPMGTPESRSAMLRIVSNEKGPAGGLDWAQKAGLDFSSFDSDGKLNFIMNEELAGRWSEAYAHVQLLGPSDFDETPVLNYVAAQAYFARVIPEDLRRQTQFQVPFDAARFPMADDQQALQDRRRAIELYEKLATIAEEFGAVEAKQLSVEMALWLRLRDSEFHDRALEVLREQMNDDTIMLRRLPLALQFGLNVDLVAVERRINQRVALSGKGTPDEAVARLAIAMTKKNPAAIVEYIAAHRDQLFEFLDRPRLLCMEIELLCKSRQIETAKQTLAQMEQVDIGELNYERLQRMIAEAEGADPAAERRRLYEKTGELRDLVDLVNFLEQEEAWQDLFPLAELLFDQTRSVEDAVRVARAFNYAGDSKRVLEFLKRVPDIVAQDDDLQALLAWALYQDGQFSEASKVLAPLRTKRDHVHDRALFVNLAIASGQWDLLVGYTTREWEQRGQRTAEELLRTVQLAQAVNAPHARDLILAATEAAPDNPHILASSYFHASRAGWEDDPTVSGWLLRAAETSGDQGPLKSVTMKELFELKPDWDRRQDQIYTALNAGKITVSGAANVLNQSMFQNCLLRPAANRLESDARRRSLVHAFSGARPAILQLRPDRIALDLTAIFTFAQLGLLPKLIAHFERVLIPDRLLVWLFQERQRVAFHQPSRIANARFLRRLLADGSLKIFSSQRQANANLAREVGFDLASMLEAAAQSTTDAYVVRSSPVHRLGNVMGEEADLKSYEACLCSCQAVIDVLRLKGMITAAEEQRALSYLSIHEKRWPAEPRIRDGAILYLDDLSTTYLRMAGVLNKLKGAGFKAHVTKSLEDQDNQLLTYESFAGEQLATIENIRSVLTSALATGRVETIASPDNDNEDAELQAQLNFLATDKPIDAFVVDDRFVNRYVHMDRGGQQTPILTSLDVVEYLVASGSLRVEEGREHRTTLRRSGYTFVPVREDELTHHLMQAPVDNGSLIETAELRAIRESAQLLQLAKVLQIPHELAWLNQYTIALIRAVRTVWVTESDPATAEARCEWLLARLDIRGWASISEKGAARRFSVMSYAGVLHSLSCAPEITLKQKSQPYHRWIDERLIGEMKETEPEIFNQVISLATELLSESVKADAKEEA</sequence>
<gene>
    <name evidence="2" type="ORF">LMG1873_01144</name>
</gene>
<protein>
    <recommendedName>
        <fullName evidence="1">HTH domain-containing protein</fullName>
    </recommendedName>
</protein>
<keyword evidence="3" id="KW-1185">Reference proteome</keyword>
<organism evidence="2 3">
    <name type="scientific">Achromobacter piechaudii</name>
    <dbReference type="NCBI Taxonomy" id="72556"/>
    <lineage>
        <taxon>Bacteria</taxon>
        <taxon>Pseudomonadati</taxon>
        <taxon>Pseudomonadota</taxon>
        <taxon>Betaproteobacteria</taxon>
        <taxon>Burkholderiales</taxon>
        <taxon>Alcaligenaceae</taxon>
        <taxon>Achromobacter</taxon>
    </lineage>
</organism>
<dbReference type="InterPro" id="IPR056620">
    <property type="entry name" value="HTH_next_PIN-TPR-GreABC"/>
</dbReference>
<evidence type="ECO:0000259" key="1">
    <source>
        <dbReference type="Pfam" id="PF24407"/>
    </source>
</evidence>
<proteinExistence type="predicted"/>
<comment type="caution">
    <text evidence="2">The sequence shown here is derived from an EMBL/GenBank/DDBJ whole genome shotgun (WGS) entry which is preliminary data.</text>
</comment>
<dbReference type="EMBL" id="CADIJS010000001">
    <property type="protein sequence ID" value="CAB3671553.1"/>
    <property type="molecule type" value="Genomic_DNA"/>
</dbReference>
<evidence type="ECO:0000313" key="3">
    <source>
        <dbReference type="Proteomes" id="UP000494116"/>
    </source>
</evidence>
<dbReference type="Proteomes" id="UP000494116">
    <property type="component" value="Unassembled WGS sequence"/>
</dbReference>
<name>A0ABM8KT87_9BURK</name>